<feature type="compositionally biased region" description="Polar residues" evidence="1">
    <location>
        <begin position="314"/>
        <end position="338"/>
    </location>
</feature>
<protein>
    <recommendedName>
        <fullName evidence="2">UBA domain-containing protein</fullName>
    </recommendedName>
</protein>
<organism evidence="3 4">
    <name type="scientific">Smittium mucronatum</name>
    <dbReference type="NCBI Taxonomy" id="133383"/>
    <lineage>
        <taxon>Eukaryota</taxon>
        <taxon>Fungi</taxon>
        <taxon>Fungi incertae sedis</taxon>
        <taxon>Zoopagomycota</taxon>
        <taxon>Kickxellomycotina</taxon>
        <taxon>Harpellomycetes</taxon>
        <taxon>Harpellales</taxon>
        <taxon>Legeriomycetaceae</taxon>
        <taxon>Smittium</taxon>
    </lineage>
</organism>
<evidence type="ECO:0000256" key="1">
    <source>
        <dbReference type="SAM" id="MobiDB-lite"/>
    </source>
</evidence>
<reference evidence="3 4" key="1">
    <citation type="journal article" date="2016" name="Mol. Biol. Evol.">
        <title>Genome-Wide Survey of Gut Fungi (Harpellales) Reveals the First Horizontally Transferred Ubiquitin Gene from a Mosquito Host.</title>
        <authorList>
            <person name="Wang Y."/>
            <person name="White M.M."/>
            <person name="Kvist S."/>
            <person name="Moncalvo J.M."/>
        </authorList>
    </citation>
    <scope>NUCLEOTIDE SEQUENCE [LARGE SCALE GENOMIC DNA]</scope>
    <source>
        <strain evidence="3 4">ALG-7-W6</strain>
    </source>
</reference>
<feature type="region of interest" description="Disordered" evidence="1">
    <location>
        <begin position="86"/>
        <end position="183"/>
    </location>
</feature>
<dbReference type="SMART" id="SM00165">
    <property type="entry name" value="UBA"/>
    <property type="match status" value="1"/>
</dbReference>
<gene>
    <name evidence="3" type="ORF">AYI68_g7821</name>
</gene>
<feature type="compositionally biased region" description="Polar residues" evidence="1">
    <location>
        <begin position="123"/>
        <end position="175"/>
    </location>
</feature>
<evidence type="ECO:0000313" key="4">
    <source>
        <dbReference type="Proteomes" id="UP000187455"/>
    </source>
</evidence>
<dbReference type="InterPro" id="IPR015940">
    <property type="entry name" value="UBA"/>
</dbReference>
<accession>A0A1R0GMM8</accession>
<feature type="compositionally biased region" description="Low complexity" evidence="1">
    <location>
        <begin position="92"/>
        <end position="117"/>
    </location>
</feature>
<feature type="region of interest" description="Disordered" evidence="1">
    <location>
        <begin position="229"/>
        <end position="255"/>
    </location>
</feature>
<dbReference type="STRING" id="133383.A0A1R0GMM8"/>
<feature type="compositionally biased region" description="Polar residues" evidence="1">
    <location>
        <begin position="345"/>
        <end position="359"/>
    </location>
</feature>
<evidence type="ECO:0000259" key="2">
    <source>
        <dbReference type="PROSITE" id="PS50030"/>
    </source>
</evidence>
<dbReference type="Gene3D" id="1.10.8.10">
    <property type="entry name" value="DNA helicase RuvA subunit, C-terminal domain"/>
    <property type="match status" value="1"/>
</dbReference>
<feature type="compositionally biased region" description="Polar residues" evidence="1">
    <location>
        <begin position="282"/>
        <end position="303"/>
    </location>
</feature>
<dbReference type="InterPro" id="IPR009060">
    <property type="entry name" value="UBA-like_sf"/>
</dbReference>
<dbReference type="Proteomes" id="UP000187455">
    <property type="component" value="Unassembled WGS sequence"/>
</dbReference>
<dbReference type="AlphaFoldDB" id="A0A1R0GMM8"/>
<keyword evidence="4" id="KW-1185">Reference proteome</keyword>
<name>A0A1R0GMM8_9FUNG</name>
<comment type="caution">
    <text evidence="3">The sequence shown here is derived from an EMBL/GenBank/DDBJ whole genome shotgun (WGS) entry which is preliminary data.</text>
</comment>
<proteinExistence type="predicted"/>
<feature type="region of interest" description="Disordered" evidence="1">
    <location>
        <begin position="282"/>
        <end position="405"/>
    </location>
</feature>
<sequence length="531" mass="60037">MLTYTNLEGVRLIYRLPFELPKPVNLPADFISETKSVKDIPSYDFDLERRITREELKYKQQEEMQKMVQAQQQLFVMEYLFEKNKKQKDKGSSSSAMKSYSSDGFSRPSSSGSFSNSKPDIYNQPSSSKAPLSNFHTSGSVSQNPQNSTQDHNNAFQLPGTSNPNNIKFTDQNYTSSSIQNQQKIQISNSNSGTYNSLPIINNKDTYSSSPLNNSFVQSIETINIAKPTSDQYNNSFSNIDSSGKNDSFNQFQSPNYKQNYYDQQQNSSNPRLNQHQMTMNTSNQASYPNGPVIQNSKSNIPNNGKAPVEFMEPSTNIPQNYNPENSVQRPNNYSYNTYEKPISNYRNPQSQPISTQTPFLPPKPAEFSSNEKKNPSKSGNNSKLKTGNRAHNDNEPTPIIPPKPFEISQHDYVPDSKILEFYNVNEFFPPDDSHNRIQRMNSITSGVELNGSKFVSDTALIPSVPLPTRIQQGTSRIDDTIDTSSEMFEDVVEQVHDLMAMGFSKKQAISSLERFSYDVEKATNYLLDNS</sequence>
<dbReference type="EMBL" id="LSSL01007175">
    <property type="protein sequence ID" value="OLY78140.1"/>
    <property type="molecule type" value="Genomic_DNA"/>
</dbReference>
<dbReference type="SUPFAM" id="SSF46934">
    <property type="entry name" value="UBA-like"/>
    <property type="match status" value="1"/>
</dbReference>
<dbReference type="Pfam" id="PF00627">
    <property type="entry name" value="UBA"/>
    <property type="match status" value="1"/>
</dbReference>
<dbReference type="OrthoDB" id="524326at2759"/>
<dbReference type="PROSITE" id="PS50030">
    <property type="entry name" value="UBA"/>
    <property type="match status" value="1"/>
</dbReference>
<feature type="compositionally biased region" description="Low complexity" evidence="1">
    <location>
        <begin position="377"/>
        <end position="386"/>
    </location>
</feature>
<evidence type="ECO:0000313" key="3">
    <source>
        <dbReference type="EMBL" id="OLY78140.1"/>
    </source>
</evidence>
<feature type="domain" description="UBA" evidence="2">
    <location>
        <begin position="487"/>
        <end position="530"/>
    </location>
</feature>